<evidence type="ECO:0000313" key="2">
    <source>
        <dbReference type="Proteomes" id="UP000237000"/>
    </source>
</evidence>
<dbReference type="AlphaFoldDB" id="A0A2P5FE36"/>
<protein>
    <submittedName>
        <fullName evidence="1">Uncharacterized protein</fullName>
    </submittedName>
</protein>
<proteinExistence type="predicted"/>
<dbReference type="OrthoDB" id="10322134at2759"/>
<accession>A0A2P5FE36</accession>
<dbReference type="Proteomes" id="UP000237000">
    <property type="component" value="Unassembled WGS sequence"/>
</dbReference>
<comment type="caution">
    <text evidence="1">The sequence shown here is derived from an EMBL/GenBank/DDBJ whole genome shotgun (WGS) entry which is preliminary data.</text>
</comment>
<dbReference type="InParanoid" id="A0A2P5FE36"/>
<sequence length="42" mass="4617">MGLIVQPKVLSAQLSVFRKKEDPKKGECSGAVRVNIVFVMGR</sequence>
<evidence type="ECO:0000313" key="1">
    <source>
        <dbReference type="EMBL" id="PON96034.1"/>
    </source>
</evidence>
<dbReference type="EMBL" id="JXTC01000041">
    <property type="protein sequence ID" value="PON96034.1"/>
    <property type="molecule type" value="Genomic_DNA"/>
</dbReference>
<reference evidence="2" key="1">
    <citation type="submission" date="2016-06" db="EMBL/GenBank/DDBJ databases">
        <title>Parallel loss of symbiosis genes in relatives of nitrogen-fixing non-legume Parasponia.</title>
        <authorList>
            <person name="Van Velzen R."/>
            <person name="Holmer R."/>
            <person name="Bu F."/>
            <person name="Rutten L."/>
            <person name="Van Zeijl A."/>
            <person name="Liu W."/>
            <person name="Santuari L."/>
            <person name="Cao Q."/>
            <person name="Sharma T."/>
            <person name="Shen D."/>
            <person name="Roswanjaya Y."/>
            <person name="Wardhani T."/>
            <person name="Kalhor M.S."/>
            <person name="Jansen J."/>
            <person name="Van den Hoogen J."/>
            <person name="Gungor B."/>
            <person name="Hartog M."/>
            <person name="Hontelez J."/>
            <person name="Verver J."/>
            <person name="Yang W.-C."/>
            <person name="Schijlen E."/>
            <person name="Repin R."/>
            <person name="Schilthuizen M."/>
            <person name="Schranz E."/>
            <person name="Heidstra R."/>
            <person name="Miyata K."/>
            <person name="Fedorova E."/>
            <person name="Kohlen W."/>
            <person name="Bisseling T."/>
            <person name="Smit S."/>
            <person name="Geurts R."/>
        </authorList>
    </citation>
    <scope>NUCLEOTIDE SEQUENCE [LARGE SCALE GENOMIC DNA]</scope>
    <source>
        <strain evidence="2">cv. RG33-2</strain>
    </source>
</reference>
<organism evidence="1 2">
    <name type="scientific">Trema orientale</name>
    <name type="common">Charcoal tree</name>
    <name type="synonym">Celtis orientalis</name>
    <dbReference type="NCBI Taxonomy" id="63057"/>
    <lineage>
        <taxon>Eukaryota</taxon>
        <taxon>Viridiplantae</taxon>
        <taxon>Streptophyta</taxon>
        <taxon>Embryophyta</taxon>
        <taxon>Tracheophyta</taxon>
        <taxon>Spermatophyta</taxon>
        <taxon>Magnoliopsida</taxon>
        <taxon>eudicotyledons</taxon>
        <taxon>Gunneridae</taxon>
        <taxon>Pentapetalae</taxon>
        <taxon>rosids</taxon>
        <taxon>fabids</taxon>
        <taxon>Rosales</taxon>
        <taxon>Cannabaceae</taxon>
        <taxon>Trema</taxon>
    </lineage>
</organism>
<keyword evidence="2" id="KW-1185">Reference proteome</keyword>
<gene>
    <name evidence="1" type="ORF">TorRG33x02_082820</name>
</gene>
<name>A0A2P5FE36_TREOI</name>